<protein>
    <submittedName>
        <fullName evidence="2">RelA/SpoT domain-containing protein</fullName>
    </submittedName>
</protein>
<dbReference type="Proteomes" id="UP001143391">
    <property type="component" value="Unassembled WGS sequence"/>
</dbReference>
<reference evidence="2" key="1">
    <citation type="submission" date="2022-07" db="EMBL/GenBank/DDBJ databases">
        <title>Marinobacter iranensis a new bacterium isolate from a hipersaline lake in Iran.</title>
        <authorList>
            <person name="Mohammad A.M.A."/>
            <person name="Cristina S.-P."/>
            <person name="Antonio V."/>
        </authorList>
    </citation>
    <scope>NUCLEOTIDE SEQUENCE</scope>
    <source>
        <strain evidence="2">71-i</strain>
    </source>
</reference>
<dbReference type="InterPro" id="IPR052366">
    <property type="entry name" value="GTP_Pyrophosphokinase"/>
</dbReference>
<keyword evidence="3" id="KW-1185">Reference proteome</keyword>
<evidence type="ECO:0000259" key="1">
    <source>
        <dbReference type="SMART" id="SM00954"/>
    </source>
</evidence>
<dbReference type="PANTHER" id="PTHR47837">
    <property type="entry name" value="GTP PYROPHOSPHOKINASE YJBM"/>
    <property type="match status" value="1"/>
</dbReference>
<dbReference type="SUPFAM" id="SSF81301">
    <property type="entry name" value="Nucleotidyltransferase"/>
    <property type="match status" value="1"/>
</dbReference>
<evidence type="ECO:0000313" key="3">
    <source>
        <dbReference type="Proteomes" id="UP001143391"/>
    </source>
</evidence>
<dbReference type="InterPro" id="IPR007685">
    <property type="entry name" value="RelA_SpoT"/>
</dbReference>
<feature type="domain" description="RelA/SpoT" evidence="1">
    <location>
        <begin position="68"/>
        <end position="187"/>
    </location>
</feature>
<dbReference type="Gene3D" id="3.30.460.10">
    <property type="entry name" value="Beta Polymerase, domain 2"/>
    <property type="match status" value="1"/>
</dbReference>
<dbReference type="Pfam" id="PF04607">
    <property type="entry name" value="RelA_SpoT"/>
    <property type="match status" value="1"/>
</dbReference>
<accession>A0ABT5YGL7</accession>
<sequence length="377" mass="43740">MSSKYSGKEVIKAGETFLYEGEVDSDELNRAMDILSYWRFEHEYPLENAFELLKEKSIKKDKGAIFAKRLKRYASIVSKLKRFRKMKLKNMQDIGGCRAIVSSEKKLYQIVRELRKKENFKNGDGVVKYKDYIKNPKDDGYRGYHLIGIFKDKSGGKKSIELQVRTVIQHDWATALEIVDLFTGQALKSNQGEAEWKDFFKLVSDHFSLMEGIHLFTSKNDSEQFIEYEKLINKNPDYLESGLKIQEYESRLKIVKSLQAYAHSLKVADDHISEHEVDGYVLLRVDTAKKQVESTIFSDSNNEDAERKYIEYEKESASKQNIVVALVSTTAVGGIKEAYPNYFADSTDFLKYLLHIINAPFARRKTFFERWLKRTGL</sequence>
<proteinExistence type="predicted"/>
<organism evidence="2 3">
    <name type="scientific">Marinobacter iranensis</name>
    <dbReference type="NCBI Taxonomy" id="2962607"/>
    <lineage>
        <taxon>Bacteria</taxon>
        <taxon>Pseudomonadati</taxon>
        <taxon>Pseudomonadota</taxon>
        <taxon>Gammaproteobacteria</taxon>
        <taxon>Pseudomonadales</taxon>
        <taxon>Marinobacteraceae</taxon>
        <taxon>Marinobacter</taxon>
    </lineage>
</organism>
<dbReference type="PANTHER" id="PTHR47837:SF1">
    <property type="entry name" value="GTP PYROPHOSPHOKINASE YJBM"/>
    <property type="match status" value="1"/>
</dbReference>
<comment type="caution">
    <text evidence="2">The sequence shown here is derived from an EMBL/GenBank/DDBJ whole genome shotgun (WGS) entry which is preliminary data.</text>
</comment>
<gene>
    <name evidence="2" type="ORF">NLU14_21045</name>
</gene>
<dbReference type="EMBL" id="JANCMW010000022">
    <property type="protein sequence ID" value="MDF0752719.1"/>
    <property type="molecule type" value="Genomic_DNA"/>
</dbReference>
<dbReference type="RefSeq" id="WP_275710314.1">
    <property type="nucleotide sequence ID" value="NZ_JANCMW010000022.1"/>
</dbReference>
<evidence type="ECO:0000313" key="2">
    <source>
        <dbReference type="EMBL" id="MDF0752719.1"/>
    </source>
</evidence>
<dbReference type="InterPro" id="IPR043519">
    <property type="entry name" value="NT_sf"/>
</dbReference>
<name>A0ABT5YGL7_9GAMM</name>
<dbReference type="SMART" id="SM00954">
    <property type="entry name" value="RelA_SpoT"/>
    <property type="match status" value="1"/>
</dbReference>
<dbReference type="CDD" id="cd05399">
    <property type="entry name" value="NT_Rel-Spo_like"/>
    <property type="match status" value="1"/>
</dbReference>